<dbReference type="EMBL" id="BLLK01000069">
    <property type="protein sequence ID" value="GFH61045.1"/>
    <property type="molecule type" value="Genomic_DNA"/>
</dbReference>
<evidence type="ECO:0000256" key="2">
    <source>
        <dbReference type="ARBA" id="ARBA00017835"/>
    </source>
</evidence>
<evidence type="ECO:0000256" key="1">
    <source>
        <dbReference type="ARBA" id="ARBA00009224"/>
    </source>
</evidence>
<dbReference type="Proteomes" id="UP001054902">
    <property type="component" value="Unassembled WGS sequence"/>
</dbReference>
<sequence>MKTEKSQDGTSQNKEYNVFRDSLLRFMGYANEVGESFRYQFPKLVAPTYVLAFGYCAADSLNAGYTKWNEDDSKRKINNQSLVSKEYEIAYAVGDTLLWQCFASVLIPGGIINVIVRASRFAIARPALGGLPSGIKKWSPTAVGLGSIPFIVHPIDTFVDMVMDETTRKWFKK</sequence>
<dbReference type="GO" id="GO:0000266">
    <property type="term" value="P:mitochondrial fission"/>
    <property type="evidence" value="ECO:0007669"/>
    <property type="project" value="TreeGrafter"/>
</dbReference>
<dbReference type="GO" id="GO:0005739">
    <property type="term" value="C:mitochondrion"/>
    <property type="evidence" value="ECO:0007669"/>
    <property type="project" value="TreeGrafter"/>
</dbReference>
<comment type="caution">
    <text evidence="4">The sequence shown here is derived from an EMBL/GenBank/DDBJ whole genome shotgun (WGS) entry which is preliminary data.</text>
</comment>
<dbReference type="AlphaFoldDB" id="A0AAD3DDL9"/>
<dbReference type="PANTHER" id="PTHR11001:SF2">
    <property type="entry name" value="MITOCHONDRIAL FISSION PROCESS PROTEIN 1"/>
    <property type="match status" value="1"/>
</dbReference>
<reference evidence="4 5" key="1">
    <citation type="journal article" date="2021" name="Sci. Rep.">
        <title>The genome of the diatom Chaetoceros tenuissimus carries an ancient integrated fragment of an extant virus.</title>
        <authorList>
            <person name="Hongo Y."/>
            <person name="Kimura K."/>
            <person name="Takaki Y."/>
            <person name="Yoshida Y."/>
            <person name="Baba S."/>
            <person name="Kobayashi G."/>
            <person name="Nagasaki K."/>
            <person name="Hano T."/>
            <person name="Tomaru Y."/>
        </authorList>
    </citation>
    <scope>NUCLEOTIDE SEQUENCE [LARGE SCALE GENOMIC DNA]</scope>
    <source>
        <strain evidence="4 5">NIES-3715</strain>
    </source>
</reference>
<evidence type="ECO:0000256" key="3">
    <source>
        <dbReference type="ARBA" id="ARBA00029631"/>
    </source>
</evidence>
<gene>
    <name evidence="4" type="ORF">CTEN210_17521</name>
</gene>
<organism evidence="4 5">
    <name type="scientific">Chaetoceros tenuissimus</name>
    <dbReference type="NCBI Taxonomy" id="426638"/>
    <lineage>
        <taxon>Eukaryota</taxon>
        <taxon>Sar</taxon>
        <taxon>Stramenopiles</taxon>
        <taxon>Ochrophyta</taxon>
        <taxon>Bacillariophyta</taxon>
        <taxon>Coscinodiscophyceae</taxon>
        <taxon>Chaetocerotophycidae</taxon>
        <taxon>Chaetocerotales</taxon>
        <taxon>Chaetocerotaceae</taxon>
        <taxon>Chaetoceros</taxon>
    </lineage>
</organism>
<name>A0AAD3DDL9_9STRA</name>
<evidence type="ECO:0000313" key="5">
    <source>
        <dbReference type="Proteomes" id="UP001054902"/>
    </source>
</evidence>
<keyword evidence="5" id="KW-1185">Reference proteome</keyword>
<dbReference type="PANTHER" id="PTHR11001">
    <property type="entry name" value="MITOCHONDRIAL FISSION PROCESS PROTEIN 1"/>
    <property type="match status" value="1"/>
</dbReference>
<protein>
    <recommendedName>
        <fullName evidence="2">Mitochondrial fission process protein 1</fullName>
    </recommendedName>
    <alternativeName>
        <fullName evidence="3">Mitochondrial 18 kDa protein</fullName>
    </alternativeName>
</protein>
<proteinExistence type="inferred from homology"/>
<accession>A0AAD3DDL9</accession>
<dbReference type="InterPro" id="IPR019560">
    <property type="entry name" value="Mitochondrial_18_kDa_protein"/>
</dbReference>
<comment type="similarity">
    <text evidence="1">Belongs to the MTFP1 family.</text>
</comment>
<dbReference type="Pfam" id="PF10558">
    <property type="entry name" value="MTP18"/>
    <property type="match status" value="1"/>
</dbReference>
<evidence type="ECO:0000313" key="4">
    <source>
        <dbReference type="EMBL" id="GFH61045.1"/>
    </source>
</evidence>